<accession>A0ABN7VDG0</accession>
<evidence type="ECO:0000313" key="1">
    <source>
        <dbReference type="EMBL" id="CAG8753423.1"/>
    </source>
</evidence>
<protein>
    <submittedName>
        <fullName evidence="1">18119_t:CDS:1</fullName>
    </submittedName>
</protein>
<dbReference type="EMBL" id="CAJVQB010012179">
    <property type="protein sequence ID" value="CAG8753423.1"/>
    <property type="molecule type" value="Genomic_DNA"/>
</dbReference>
<keyword evidence="2" id="KW-1185">Reference proteome</keyword>
<organism evidence="1 2">
    <name type="scientific">Gigaspora margarita</name>
    <dbReference type="NCBI Taxonomy" id="4874"/>
    <lineage>
        <taxon>Eukaryota</taxon>
        <taxon>Fungi</taxon>
        <taxon>Fungi incertae sedis</taxon>
        <taxon>Mucoromycota</taxon>
        <taxon>Glomeromycotina</taxon>
        <taxon>Glomeromycetes</taxon>
        <taxon>Diversisporales</taxon>
        <taxon>Gigasporaceae</taxon>
        <taxon>Gigaspora</taxon>
    </lineage>
</organism>
<proteinExistence type="predicted"/>
<feature type="non-terminal residue" evidence="1">
    <location>
        <position position="1"/>
    </location>
</feature>
<gene>
    <name evidence="1" type="ORF">GMARGA_LOCUS16655</name>
</gene>
<sequence>NNDSNIIHLPLPQLTDSNQEFMYKNNAQINISGLIWFNNEIQDMQFDDNSAPGDYHQIKLLRIVKNGTDKCDSIITV</sequence>
<comment type="caution">
    <text evidence="1">The sequence shown here is derived from an EMBL/GenBank/DDBJ whole genome shotgun (WGS) entry which is preliminary data.</text>
</comment>
<reference evidence="1 2" key="1">
    <citation type="submission" date="2021-06" db="EMBL/GenBank/DDBJ databases">
        <authorList>
            <person name="Kallberg Y."/>
            <person name="Tangrot J."/>
            <person name="Rosling A."/>
        </authorList>
    </citation>
    <scope>NUCLEOTIDE SEQUENCE [LARGE SCALE GENOMIC DNA]</scope>
    <source>
        <strain evidence="1 2">120-4 pot B 10/14</strain>
    </source>
</reference>
<evidence type="ECO:0000313" key="2">
    <source>
        <dbReference type="Proteomes" id="UP000789901"/>
    </source>
</evidence>
<name>A0ABN7VDG0_GIGMA</name>
<dbReference type="Proteomes" id="UP000789901">
    <property type="component" value="Unassembled WGS sequence"/>
</dbReference>